<dbReference type="Pfam" id="PF01553">
    <property type="entry name" value="Acyltransferase"/>
    <property type="match status" value="1"/>
</dbReference>
<evidence type="ECO:0000256" key="4">
    <source>
        <dbReference type="ARBA" id="ARBA00022679"/>
    </source>
</evidence>
<dbReference type="CDD" id="cd07989">
    <property type="entry name" value="LPLAT_AGPAT-like"/>
    <property type="match status" value="1"/>
</dbReference>
<dbReference type="InterPro" id="IPR004552">
    <property type="entry name" value="AGP_acyltrans"/>
</dbReference>
<proteinExistence type="inferred from homology"/>
<evidence type="ECO:0000256" key="2">
    <source>
        <dbReference type="ARBA" id="ARBA00008655"/>
    </source>
</evidence>
<keyword evidence="4 7" id="KW-0808">Transferase</keyword>
<keyword evidence="3 7" id="KW-0444">Lipid biosynthesis</keyword>
<evidence type="ECO:0000313" key="10">
    <source>
        <dbReference type="EMBL" id="WZL68827.1"/>
    </source>
</evidence>
<keyword evidence="8" id="KW-1133">Transmembrane helix</keyword>
<feature type="transmembrane region" description="Helical" evidence="8">
    <location>
        <begin position="6"/>
        <end position="26"/>
    </location>
</feature>
<comment type="pathway">
    <text evidence="1">Lipid metabolism.</text>
</comment>
<keyword evidence="7" id="KW-1208">Phospholipid metabolism</keyword>
<dbReference type="NCBIfam" id="TIGR00530">
    <property type="entry name" value="AGP_acyltrn"/>
    <property type="match status" value="1"/>
</dbReference>
<evidence type="ECO:0000259" key="9">
    <source>
        <dbReference type="SMART" id="SM00563"/>
    </source>
</evidence>
<comment type="domain">
    <text evidence="7">The HXXXXD motif is essential for acyltransferase activity and may constitute the binding site for the phosphate moiety of the glycerol-3-phosphate.</text>
</comment>
<name>A0ABZ2Y0K4_9FIRM</name>
<dbReference type="GO" id="GO:0016746">
    <property type="term" value="F:acyltransferase activity"/>
    <property type="evidence" value="ECO:0007669"/>
    <property type="project" value="UniProtKB-KW"/>
</dbReference>
<gene>
    <name evidence="10" type="ORF">QBE51_08295</name>
</gene>
<evidence type="ECO:0000256" key="1">
    <source>
        <dbReference type="ARBA" id="ARBA00005189"/>
    </source>
</evidence>
<dbReference type="EMBL" id="CP121687">
    <property type="protein sequence ID" value="WZL68827.1"/>
    <property type="molecule type" value="Genomic_DNA"/>
</dbReference>
<accession>A0ABZ2Y0K4</accession>
<evidence type="ECO:0000256" key="8">
    <source>
        <dbReference type="SAM" id="Phobius"/>
    </source>
</evidence>
<keyword evidence="8" id="KW-0472">Membrane</keyword>
<comment type="similarity">
    <text evidence="2 7">Belongs to the 1-acyl-sn-glycerol-3-phosphate acyltransferase family.</text>
</comment>
<keyword evidence="8" id="KW-0812">Transmembrane</keyword>
<dbReference type="Proteomes" id="UP001486565">
    <property type="component" value="Chromosome"/>
</dbReference>
<keyword evidence="6 7" id="KW-0012">Acyltransferase</keyword>
<keyword evidence="11" id="KW-1185">Reference proteome</keyword>
<keyword evidence="7" id="KW-0594">Phospholipid biosynthesis</keyword>
<dbReference type="InterPro" id="IPR002123">
    <property type="entry name" value="Plipid/glycerol_acylTrfase"/>
</dbReference>
<dbReference type="SUPFAM" id="SSF69593">
    <property type="entry name" value="Glycerol-3-phosphate (1)-acyltransferase"/>
    <property type="match status" value="1"/>
</dbReference>
<evidence type="ECO:0000256" key="6">
    <source>
        <dbReference type="ARBA" id="ARBA00023315"/>
    </source>
</evidence>
<feature type="domain" description="Phospholipid/glycerol acyltransferase" evidence="9">
    <location>
        <begin position="73"/>
        <end position="187"/>
    </location>
</feature>
<dbReference type="SMART" id="SM00563">
    <property type="entry name" value="PlsC"/>
    <property type="match status" value="1"/>
</dbReference>
<organism evidence="10 11">
    <name type="scientific">Defluviitalea saccharophila</name>
    <dbReference type="NCBI Taxonomy" id="879970"/>
    <lineage>
        <taxon>Bacteria</taxon>
        <taxon>Bacillati</taxon>
        <taxon>Bacillota</taxon>
        <taxon>Clostridia</taxon>
        <taxon>Lachnospirales</taxon>
        <taxon>Defluviitaleaceae</taxon>
        <taxon>Defluviitalea</taxon>
    </lineage>
</organism>
<evidence type="ECO:0000256" key="7">
    <source>
        <dbReference type="RuleBase" id="RU361267"/>
    </source>
</evidence>
<evidence type="ECO:0000256" key="5">
    <source>
        <dbReference type="ARBA" id="ARBA00023098"/>
    </source>
</evidence>
<evidence type="ECO:0000256" key="3">
    <source>
        <dbReference type="ARBA" id="ARBA00022516"/>
    </source>
</evidence>
<evidence type="ECO:0000313" key="11">
    <source>
        <dbReference type="Proteomes" id="UP001486565"/>
    </source>
</evidence>
<keyword evidence="5 7" id="KW-0443">Lipid metabolism</keyword>
<dbReference type="PANTHER" id="PTHR10434:SF64">
    <property type="entry name" value="1-ACYL-SN-GLYCEROL-3-PHOSPHATE ACYLTRANSFERASE-RELATED"/>
    <property type="match status" value="1"/>
</dbReference>
<reference evidence="10 11" key="1">
    <citation type="submission" date="2023-03" db="EMBL/GenBank/DDBJ databases">
        <title>Novel Species.</title>
        <authorList>
            <person name="Ma S."/>
        </authorList>
    </citation>
    <scope>NUCLEOTIDE SEQUENCE [LARGE SCALE GENOMIC DNA]</scope>
    <source>
        <strain evidence="10 11">LIND6LT2</strain>
    </source>
</reference>
<comment type="catalytic activity">
    <reaction evidence="7">
        <text>a 1-acyl-sn-glycero-3-phosphate + an acyl-CoA = a 1,2-diacyl-sn-glycero-3-phosphate + CoA</text>
        <dbReference type="Rhea" id="RHEA:19709"/>
        <dbReference type="ChEBI" id="CHEBI:57287"/>
        <dbReference type="ChEBI" id="CHEBI:57970"/>
        <dbReference type="ChEBI" id="CHEBI:58342"/>
        <dbReference type="ChEBI" id="CHEBI:58608"/>
        <dbReference type="EC" id="2.3.1.51"/>
    </reaction>
</comment>
<sequence>MRSILCILYIIFHRIYSIIFMVKYAFLKKFSTKEKQLSYAYKWLQGLARGVMWCSGAKITVQGKENIPTDQPVLFVANHKSYFDIPILVSIIDVPMAFIGKMELKKMPIVSYWMKRIHCIFMDRDDIRQSLKAINQGIEQIKEGQSLLIFPEGTRIKGDELGEFKKGSLKLATKSNAPIVPIYVGNAYKILEAHFPWVKATDIIVNIGAPIELDALSLEDKKNLSEYVKCKIEELREM</sequence>
<dbReference type="RefSeq" id="WP_341875833.1">
    <property type="nucleotide sequence ID" value="NZ_CP121687.1"/>
</dbReference>
<dbReference type="EC" id="2.3.1.51" evidence="7"/>
<protein>
    <recommendedName>
        <fullName evidence="7">1-acyl-sn-glycerol-3-phosphate acyltransferase</fullName>
        <ecNumber evidence="7">2.3.1.51</ecNumber>
    </recommendedName>
</protein>
<dbReference type="PANTHER" id="PTHR10434">
    <property type="entry name" value="1-ACYL-SN-GLYCEROL-3-PHOSPHATE ACYLTRANSFERASE"/>
    <property type="match status" value="1"/>
</dbReference>